<comment type="caution">
    <text evidence="1">The sequence shown here is derived from an EMBL/GenBank/DDBJ whole genome shotgun (WGS) entry which is preliminary data.</text>
</comment>
<reference evidence="1" key="1">
    <citation type="submission" date="2023-07" db="EMBL/GenBank/DDBJ databases">
        <title>Black Yeasts Isolated from many extreme environments.</title>
        <authorList>
            <person name="Coleine C."/>
            <person name="Stajich J.E."/>
            <person name="Selbmann L."/>
        </authorList>
    </citation>
    <scope>NUCLEOTIDE SEQUENCE</scope>
    <source>
        <strain evidence="1">CCFEE 5714</strain>
    </source>
</reference>
<evidence type="ECO:0000313" key="1">
    <source>
        <dbReference type="EMBL" id="KAK3708775.1"/>
    </source>
</evidence>
<protein>
    <submittedName>
        <fullName evidence="1">Uncharacterized protein</fullName>
    </submittedName>
</protein>
<evidence type="ECO:0000313" key="2">
    <source>
        <dbReference type="Proteomes" id="UP001281147"/>
    </source>
</evidence>
<dbReference type="EMBL" id="JAUTXU010000098">
    <property type="protein sequence ID" value="KAK3708775.1"/>
    <property type="molecule type" value="Genomic_DNA"/>
</dbReference>
<proteinExistence type="predicted"/>
<gene>
    <name evidence="1" type="ORF">LTR37_011296</name>
</gene>
<keyword evidence="2" id="KW-1185">Reference proteome</keyword>
<dbReference type="Proteomes" id="UP001281147">
    <property type="component" value="Unassembled WGS sequence"/>
</dbReference>
<sequence length="240" mass="27401">MSSLRNTIQRRNHRERAQPLERGKWGILEKPKDYKLRAADHKVKKRKLKALQQKASERNEDEFYFGMMSSQSQGGVKVAKRGSENAGGSRVLGEEVVKLMKTQDVGYLRTVLQQTRRERERVGREVVGGEVGVETEVPRPGGKRVVFGEDDEGVEQEPSWSSDEESAEDDTADGKTLGVEERRKRKKQEARRRKLQALKDREEDLSVALQEVEQQRAKMNGSVGGVNKNGVKFKVRERKR</sequence>
<accession>A0ACC3N5A7</accession>
<name>A0ACC3N5A7_9PEZI</name>
<organism evidence="1 2">
    <name type="scientific">Vermiconidia calcicola</name>
    <dbReference type="NCBI Taxonomy" id="1690605"/>
    <lineage>
        <taxon>Eukaryota</taxon>
        <taxon>Fungi</taxon>
        <taxon>Dikarya</taxon>
        <taxon>Ascomycota</taxon>
        <taxon>Pezizomycotina</taxon>
        <taxon>Dothideomycetes</taxon>
        <taxon>Dothideomycetidae</taxon>
        <taxon>Mycosphaerellales</taxon>
        <taxon>Extremaceae</taxon>
        <taxon>Vermiconidia</taxon>
    </lineage>
</organism>